<feature type="compositionally biased region" description="Polar residues" evidence="13">
    <location>
        <begin position="697"/>
        <end position="709"/>
    </location>
</feature>
<dbReference type="Pfam" id="PF01751">
    <property type="entry name" value="Toprim"/>
    <property type="match status" value="1"/>
</dbReference>
<proteinExistence type="inferred from homology"/>
<keyword evidence="12" id="KW-0809">Transit peptide</keyword>
<comment type="subunit">
    <text evidence="11 12">Made up of two chains. The A chain is responsible for DNA breakage and rejoining; the B chain catalyzes ATP hydrolysis.</text>
</comment>
<dbReference type="PANTHER" id="PTHR45866">
    <property type="entry name" value="DNA GYRASE/TOPOISOMERASE SUBUNIT B"/>
    <property type="match status" value="1"/>
</dbReference>
<dbReference type="InterPro" id="IPR003594">
    <property type="entry name" value="HATPase_dom"/>
</dbReference>
<dbReference type="Gene3D" id="3.30.565.10">
    <property type="entry name" value="Histidine kinase-like ATPase, C-terminal domain"/>
    <property type="match status" value="1"/>
</dbReference>
<evidence type="ECO:0000256" key="5">
    <source>
        <dbReference type="ARBA" id="ARBA00022741"/>
    </source>
</evidence>
<dbReference type="Gene3D" id="3.40.50.670">
    <property type="match status" value="2"/>
</dbReference>
<dbReference type="GO" id="GO:0046872">
    <property type="term" value="F:metal ion binding"/>
    <property type="evidence" value="ECO:0007669"/>
    <property type="project" value="UniProtKB-UniRule"/>
</dbReference>
<dbReference type="Pfam" id="PF02518">
    <property type="entry name" value="HATPase_c"/>
    <property type="match status" value="1"/>
</dbReference>
<dbReference type="GO" id="GO:0003677">
    <property type="term" value="F:DNA binding"/>
    <property type="evidence" value="ECO:0007669"/>
    <property type="project" value="UniProtKB-UniRule"/>
</dbReference>
<dbReference type="Pfam" id="PF00986">
    <property type="entry name" value="DNA_gyraseB_C"/>
    <property type="match status" value="1"/>
</dbReference>
<dbReference type="InterPro" id="IPR013506">
    <property type="entry name" value="Topo_IIA_bsu_dom2"/>
</dbReference>
<comment type="similarity">
    <text evidence="3 12">Belongs to the type II topoisomerase GyrB family.</text>
</comment>
<keyword evidence="7" id="KW-0460">Magnesium</keyword>
<evidence type="ECO:0000256" key="2">
    <source>
        <dbReference type="ARBA" id="ARBA00001946"/>
    </source>
</evidence>
<keyword evidence="16" id="KW-1185">Reference proteome</keyword>
<dbReference type="InterPro" id="IPR000565">
    <property type="entry name" value="Topo_IIA_B"/>
</dbReference>
<dbReference type="EMBL" id="CASHTH010002825">
    <property type="protein sequence ID" value="CAI8035756.1"/>
    <property type="molecule type" value="Genomic_DNA"/>
</dbReference>
<comment type="cofactor">
    <cofactor evidence="2">
        <name>Mg(2+)</name>
        <dbReference type="ChEBI" id="CHEBI:18420"/>
    </cofactor>
</comment>
<sequence>MGEASSYTAKSIQVLKGLEAVRKRPSMYIGSTGPTGLHHLIKELVDNSIDEITAGFGSVVEIILHADGSATVSDQGRGIPVGRHASGVSALQVVMTTLHAGGKFDGRASSGYKTAGGLHGVGASIVNALSEWIHVQVRQNGKVHQQKYARGIPLTKVEVVGVSEKTGTTTTFMPDSEVFETIYFSHDVLAERLREFAFLNRGIKIVFKDERRTEDGKYAGGISSFVQYHNQNKEVLHKDPIYIEGIRDDVTVEIALQFNTGYSENLFSYANNVRTPEGGFHESGFKSAFTRTFNAYARSYDLLKNTKITLSGEDIREGMTAVISVKVPEPQFEGQTKQKLGNTEVEGIVQALVNEKLKAYLEENPNIAKKVIQKSIQAAQARDAARRAREVIRRKGILDSASMPGKLADCSERDPALCEAFLVEGDSAGGTAKQGRDRRFQAILPLKGKGINVAKARLDKILKNDQIIDIVTMLGTGIGQEDFTLEKLRYNKVIIMADADVDGAHIRTLLLTFFFRQMPQLVLEGHLYIAQPPLYQIRKGRRARYLQNDEQMNDYLLEASMESAKLTNSRRDKPYTEKQFRTILETIRKIESLLSELGRKEIDTDRIFGQRFRDEETVPLLLVQTDGGKFYRFEDEDIDQLIEQNTNSQLELADLEETSEVVIEDVSDMSEIRELDKLIEGLNRYDIVPHDFDRSNGIENSNGNSTFTIQDGDREPRKSNTVWEMLGAIEEIGRRGTSITRYKGLAEMNADQLKDTTMNRESRILLQVKMEDAVEADRMFTLLMGDDVDPRRVFIEKYGSQVNLDLYGA</sequence>
<dbReference type="GO" id="GO:0003918">
    <property type="term" value="F:DNA topoisomerase type II (double strand cut, ATP-hydrolyzing) activity"/>
    <property type="evidence" value="ECO:0007669"/>
    <property type="project" value="UniProtKB-UniRule"/>
</dbReference>
<keyword evidence="6 12" id="KW-0067">ATP-binding</keyword>
<dbReference type="CDD" id="cd16928">
    <property type="entry name" value="HATPase_GyrB-like"/>
    <property type="match status" value="1"/>
</dbReference>
<comment type="function">
    <text evidence="12">A type II topoisomerase that negatively supercoils closed circular double-stranded DNA in an ATP-dependent manner.</text>
</comment>
<dbReference type="SUPFAM" id="SSF54211">
    <property type="entry name" value="Ribosomal protein S5 domain 2-like"/>
    <property type="match status" value="1"/>
</dbReference>
<organism evidence="15 16">
    <name type="scientific">Geodia barretti</name>
    <name type="common">Barrett's horny sponge</name>
    <dbReference type="NCBI Taxonomy" id="519541"/>
    <lineage>
        <taxon>Eukaryota</taxon>
        <taxon>Metazoa</taxon>
        <taxon>Porifera</taxon>
        <taxon>Demospongiae</taxon>
        <taxon>Heteroscleromorpha</taxon>
        <taxon>Tetractinellida</taxon>
        <taxon>Astrophorina</taxon>
        <taxon>Geodiidae</taxon>
        <taxon>Geodia</taxon>
    </lineage>
</organism>
<dbReference type="Proteomes" id="UP001174909">
    <property type="component" value="Unassembled WGS sequence"/>
</dbReference>
<name>A0AA35X0U3_GEOBA</name>
<dbReference type="InterPro" id="IPR001241">
    <property type="entry name" value="Topo_IIA"/>
</dbReference>
<dbReference type="PRINTS" id="PR00418">
    <property type="entry name" value="TPI2FAMILY"/>
</dbReference>
<evidence type="ECO:0000256" key="4">
    <source>
        <dbReference type="ARBA" id="ARBA00022723"/>
    </source>
</evidence>
<dbReference type="FunFam" id="3.30.565.10:FF:000002">
    <property type="entry name" value="DNA gyrase subunit B"/>
    <property type="match status" value="1"/>
</dbReference>
<dbReference type="InterPro" id="IPR018522">
    <property type="entry name" value="TopoIIA_CS"/>
</dbReference>
<keyword evidence="5 12" id="KW-0547">Nucleotide-binding</keyword>
<dbReference type="InterPro" id="IPR006171">
    <property type="entry name" value="TOPRIM_dom"/>
</dbReference>
<evidence type="ECO:0000256" key="11">
    <source>
        <dbReference type="ARBA" id="ARBA00063759"/>
    </source>
</evidence>
<dbReference type="SUPFAM" id="SSF55874">
    <property type="entry name" value="ATPase domain of HSP90 chaperone/DNA topoisomerase II/histidine kinase"/>
    <property type="match status" value="1"/>
</dbReference>
<evidence type="ECO:0000256" key="12">
    <source>
        <dbReference type="RuleBase" id="RU362094"/>
    </source>
</evidence>
<evidence type="ECO:0000313" key="16">
    <source>
        <dbReference type="Proteomes" id="UP001174909"/>
    </source>
</evidence>
<comment type="cofactor">
    <cofactor evidence="12">
        <name>Ca(2+)</name>
        <dbReference type="ChEBI" id="CHEBI:29108"/>
    </cofactor>
    <cofactor evidence="12">
        <name>Mg(2+)</name>
        <dbReference type="ChEBI" id="CHEBI:18420"/>
    </cofactor>
    <cofactor evidence="12">
        <name>Mn(2+)</name>
        <dbReference type="ChEBI" id="CHEBI:29035"/>
    </cofactor>
</comment>
<dbReference type="FunFam" id="3.40.50.670:FF:000001">
    <property type="entry name" value="DNA topoisomerase 2"/>
    <property type="match status" value="1"/>
</dbReference>
<dbReference type="InterPro" id="IPR013760">
    <property type="entry name" value="Topo_IIA-like_dom_sf"/>
</dbReference>
<dbReference type="InterPro" id="IPR020568">
    <property type="entry name" value="Ribosomal_Su5_D2-typ_SF"/>
</dbReference>
<comment type="caution">
    <text evidence="15">The sequence shown here is derived from an EMBL/GenBank/DDBJ whole genome shotgun (WGS) entry which is preliminary data.</text>
</comment>
<evidence type="ECO:0000256" key="1">
    <source>
        <dbReference type="ARBA" id="ARBA00000185"/>
    </source>
</evidence>
<dbReference type="CDD" id="cd00822">
    <property type="entry name" value="TopoII_Trans_DNA_gyrase"/>
    <property type="match status" value="1"/>
</dbReference>
<dbReference type="InterPro" id="IPR013759">
    <property type="entry name" value="Topo_IIA_B_C"/>
</dbReference>
<gene>
    <name evidence="15" type="ORF">GBAR_LOCUS20057</name>
</gene>
<feature type="region of interest" description="Disordered" evidence="13">
    <location>
        <begin position="696"/>
        <end position="715"/>
    </location>
</feature>
<evidence type="ECO:0000256" key="9">
    <source>
        <dbReference type="ARBA" id="ARBA00023125"/>
    </source>
</evidence>
<dbReference type="Pfam" id="PF00204">
    <property type="entry name" value="DNA_gyraseB"/>
    <property type="match status" value="1"/>
</dbReference>
<dbReference type="PRINTS" id="PR01159">
    <property type="entry name" value="DNAGYRASEB"/>
</dbReference>
<evidence type="ECO:0000256" key="3">
    <source>
        <dbReference type="ARBA" id="ARBA00010708"/>
    </source>
</evidence>
<comment type="catalytic activity">
    <reaction evidence="1 12">
        <text>ATP-dependent breakage, passage and rejoining of double-stranded DNA.</text>
        <dbReference type="EC" id="5.6.2.2"/>
    </reaction>
</comment>
<dbReference type="EC" id="5.6.2.2" evidence="12"/>
<evidence type="ECO:0000256" key="13">
    <source>
        <dbReference type="SAM" id="MobiDB-lite"/>
    </source>
</evidence>
<evidence type="ECO:0000259" key="14">
    <source>
        <dbReference type="PROSITE" id="PS50880"/>
    </source>
</evidence>
<keyword evidence="8 12" id="KW-0799">Topoisomerase</keyword>
<dbReference type="FunFam" id="3.30.230.10:FF:000005">
    <property type="entry name" value="DNA gyrase subunit B"/>
    <property type="match status" value="1"/>
</dbReference>
<keyword evidence="4" id="KW-0479">Metal-binding</keyword>
<dbReference type="GO" id="GO:0005694">
    <property type="term" value="C:chromosome"/>
    <property type="evidence" value="ECO:0007669"/>
    <property type="project" value="InterPro"/>
</dbReference>
<reference evidence="15" key="1">
    <citation type="submission" date="2023-03" db="EMBL/GenBank/DDBJ databases">
        <authorList>
            <person name="Steffen K."/>
            <person name="Cardenas P."/>
        </authorList>
    </citation>
    <scope>NUCLEOTIDE SEQUENCE</scope>
</reference>
<keyword evidence="9" id="KW-0238">DNA-binding</keyword>
<dbReference type="NCBIfam" id="TIGR01059">
    <property type="entry name" value="gyrB"/>
    <property type="match status" value="1"/>
</dbReference>
<dbReference type="InterPro" id="IPR014721">
    <property type="entry name" value="Ribsml_uS5_D2-typ_fold_subgr"/>
</dbReference>
<evidence type="ECO:0000256" key="7">
    <source>
        <dbReference type="ARBA" id="ARBA00022842"/>
    </source>
</evidence>
<dbReference type="NCBIfam" id="NF011501">
    <property type="entry name" value="PRK14939.1"/>
    <property type="match status" value="1"/>
</dbReference>
<dbReference type="PANTHER" id="PTHR45866:SF1">
    <property type="entry name" value="DNA GYRASE SUBUNIT B, MITOCHONDRIAL"/>
    <property type="match status" value="1"/>
</dbReference>
<dbReference type="NCBIfam" id="NF004189">
    <property type="entry name" value="PRK05644.1"/>
    <property type="match status" value="1"/>
</dbReference>
<dbReference type="GO" id="GO:0005524">
    <property type="term" value="F:ATP binding"/>
    <property type="evidence" value="ECO:0007669"/>
    <property type="project" value="UniProtKB-UniRule"/>
</dbReference>
<evidence type="ECO:0000256" key="6">
    <source>
        <dbReference type="ARBA" id="ARBA00022840"/>
    </source>
</evidence>
<dbReference type="PROSITE" id="PS50880">
    <property type="entry name" value="TOPRIM"/>
    <property type="match status" value="1"/>
</dbReference>
<dbReference type="InterPro" id="IPR002288">
    <property type="entry name" value="DNA_gyrase_B_C"/>
</dbReference>
<dbReference type="SMART" id="SM00433">
    <property type="entry name" value="TOP2c"/>
    <property type="match status" value="1"/>
</dbReference>
<dbReference type="InterPro" id="IPR011557">
    <property type="entry name" value="GyrB"/>
</dbReference>
<evidence type="ECO:0000256" key="10">
    <source>
        <dbReference type="ARBA" id="ARBA00023235"/>
    </source>
</evidence>
<protein>
    <recommendedName>
        <fullName evidence="12">DNA gyrase subunit B</fullName>
        <ecNumber evidence="12">5.6.2.2</ecNumber>
    </recommendedName>
</protein>
<dbReference type="SUPFAM" id="SSF56719">
    <property type="entry name" value="Type II DNA topoisomerase"/>
    <property type="match status" value="1"/>
</dbReference>
<dbReference type="PROSITE" id="PS00177">
    <property type="entry name" value="TOPOISOMERASE_II"/>
    <property type="match status" value="1"/>
</dbReference>
<feature type="domain" description="Toprim" evidence="14">
    <location>
        <begin position="418"/>
        <end position="533"/>
    </location>
</feature>
<evidence type="ECO:0000313" key="15">
    <source>
        <dbReference type="EMBL" id="CAI8035756.1"/>
    </source>
</evidence>
<dbReference type="InterPro" id="IPR034160">
    <property type="entry name" value="TOPRIM_GyrB"/>
</dbReference>
<dbReference type="AlphaFoldDB" id="A0AA35X0U3"/>
<dbReference type="SMART" id="SM00387">
    <property type="entry name" value="HATPase_c"/>
    <property type="match status" value="1"/>
</dbReference>
<dbReference type="GO" id="GO:0006265">
    <property type="term" value="P:DNA topological change"/>
    <property type="evidence" value="ECO:0007669"/>
    <property type="project" value="UniProtKB-UniRule"/>
</dbReference>
<evidence type="ECO:0000256" key="8">
    <source>
        <dbReference type="ARBA" id="ARBA00023029"/>
    </source>
</evidence>
<dbReference type="Gene3D" id="3.30.230.10">
    <property type="match status" value="1"/>
</dbReference>
<dbReference type="HAMAP" id="MF_01898">
    <property type="entry name" value="GyrB"/>
    <property type="match status" value="1"/>
</dbReference>
<accession>A0AA35X0U3</accession>
<dbReference type="CDD" id="cd03366">
    <property type="entry name" value="TOPRIM_TopoIIA_GyrB"/>
    <property type="match status" value="1"/>
</dbReference>
<dbReference type="InterPro" id="IPR036890">
    <property type="entry name" value="HATPase_C_sf"/>
</dbReference>
<keyword evidence="10 12" id="KW-0413">Isomerase</keyword>